<keyword evidence="1" id="KW-0472">Membrane</keyword>
<organism evidence="2 3">
    <name type="scientific">Psychrobacter aestuarii</name>
    <dbReference type="NCBI Taxonomy" id="556327"/>
    <lineage>
        <taxon>Bacteria</taxon>
        <taxon>Pseudomonadati</taxon>
        <taxon>Pseudomonadota</taxon>
        <taxon>Gammaproteobacteria</taxon>
        <taxon>Moraxellales</taxon>
        <taxon>Moraxellaceae</taxon>
        <taxon>Psychrobacter</taxon>
    </lineage>
</organism>
<keyword evidence="1" id="KW-0812">Transmembrane</keyword>
<dbReference type="EMBL" id="BAAAFR010000005">
    <property type="protein sequence ID" value="GAA0320340.1"/>
    <property type="molecule type" value="Genomic_DNA"/>
</dbReference>
<sequence length="75" mass="8186">MAGYCSNSPRRCALARSMAKIVQTDGICPECGCALIPIPEPINSSHMERRVLMLGLSVTGLLLLLLAYMHYTYVA</sequence>
<dbReference type="Proteomes" id="UP001501787">
    <property type="component" value="Unassembled WGS sequence"/>
</dbReference>
<evidence type="ECO:0008006" key="4">
    <source>
        <dbReference type="Google" id="ProtNLM"/>
    </source>
</evidence>
<reference evidence="2 3" key="1">
    <citation type="journal article" date="2019" name="Int. J. Syst. Evol. Microbiol.">
        <title>The Global Catalogue of Microorganisms (GCM) 10K type strain sequencing project: providing services to taxonomists for standard genome sequencing and annotation.</title>
        <authorList>
            <consortium name="The Broad Institute Genomics Platform"/>
            <consortium name="The Broad Institute Genome Sequencing Center for Infectious Disease"/>
            <person name="Wu L."/>
            <person name="Ma J."/>
        </authorList>
    </citation>
    <scope>NUCLEOTIDE SEQUENCE [LARGE SCALE GENOMIC DNA]</scope>
    <source>
        <strain evidence="2 3">JCM 16343</strain>
    </source>
</reference>
<accession>A0ABN0VYA0</accession>
<feature type="transmembrane region" description="Helical" evidence="1">
    <location>
        <begin position="51"/>
        <end position="71"/>
    </location>
</feature>
<protein>
    <recommendedName>
        <fullName evidence="4">DUF2116 family Zn-ribbon domain-containing protein</fullName>
    </recommendedName>
</protein>
<evidence type="ECO:0000256" key="1">
    <source>
        <dbReference type="SAM" id="Phobius"/>
    </source>
</evidence>
<keyword evidence="1" id="KW-1133">Transmembrane helix</keyword>
<proteinExistence type="predicted"/>
<evidence type="ECO:0000313" key="3">
    <source>
        <dbReference type="Proteomes" id="UP001501787"/>
    </source>
</evidence>
<dbReference type="RefSeq" id="WP_201505258.1">
    <property type="nucleotide sequence ID" value="NZ_BAAAFR010000005.1"/>
</dbReference>
<comment type="caution">
    <text evidence="2">The sequence shown here is derived from an EMBL/GenBank/DDBJ whole genome shotgun (WGS) entry which is preliminary data.</text>
</comment>
<gene>
    <name evidence="2" type="ORF">GCM10009129_17560</name>
</gene>
<evidence type="ECO:0000313" key="2">
    <source>
        <dbReference type="EMBL" id="GAA0320340.1"/>
    </source>
</evidence>
<keyword evidence="3" id="KW-1185">Reference proteome</keyword>
<name>A0ABN0VYA0_9GAMM</name>